<comment type="caution">
    <text evidence="3">The sequence shown here is derived from an EMBL/GenBank/DDBJ whole genome shotgun (WGS) entry which is preliminary data.</text>
</comment>
<protein>
    <submittedName>
        <fullName evidence="3">Indolepyruvate ferredoxin oxidoreductase</fullName>
    </submittedName>
</protein>
<name>A0A7K4HN44_9EURY</name>
<dbReference type="GO" id="GO:0030976">
    <property type="term" value="F:thiamine pyrophosphate binding"/>
    <property type="evidence" value="ECO:0007669"/>
    <property type="project" value="InterPro"/>
</dbReference>
<dbReference type="RefSeq" id="WP_176788255.1">
    <property type="nucleotide sequence ID" value="NZ_JABXWR010000001.1"/>
</dbReference>
<evidence type="ECO:0000313" key="3">
    <source>
        <dbReference type="EMBL" id="NVO66572.1"/>
    </source>
</evidence>
<evidence type="ECO:0000256" key="1">
    <source>
        <dbReference type="ARBA" id="ARBA00023002"/>
    </source>
</evidence>
<dbReference type="GO" id="GO:0044272">
    <property type="term" value="P:sulfur compound biosynthetic process"/>
    <property type="evidence" value="ECO:0007669"/>
    <property type="project" value="UniProtKB-ARBA"/>
</dbReference>
<dbReference type="GO" id="GO:0016491">
    <property type="term" value="F:oxidoreductase activity"/>
    <property type="evidence" value="ECO:0007669"/>
    <property type="project" value="UniProtKB-KW"/>
</dbReference>
<keyword evidence="1" id="KW-0560">Oxidoreductase</keyword>
<dbReference type="GO" id="GO:0006082">
    <property type="term" value="P:organic acid metabolic process"/>
    <property type="evidence" value="ECO:0007669"/>
    <property type="project" value="UniProtKB-ARBA"/>
</dbReference>
<feature type="domain" description="Thiamine pyrophosphate enzyme TPP-binding" evidence="2">
    <location>
        <begin position="257"/>
        <end position="326"/>
    </location>
</feature>
<dbReference type="InterPro" id="IPR011766">
    <property type="entry name" value="TPP_enzyme_TPP-bd"/>
</dbReference>
<keyword evidence="3" id="KW-0670">Pyruvate</keyword>
<dbReference type="SUPFAM" id="SSF52518">
    <property type="entry name" value="Thiamin diphosphate-binding fold (THDP-binding)"/>
    <property type="match status" value="2"/>
</dbReference>
<dbReference type="InterPro" id="IPR002880">
    <property type="entry name" value="Pyrv_Fd/Flavodoxin_OxRdtase_N"/>
</dbReference>
<sequence>MNGGEALAAALRLVADQIYTVPGYPVTDVARAADAEVCVNEKVALEYALGDSLAGRRAAVIVKNVGMNLLADPLVQATAQGLIAGVVVVAGDDPLCRASQTAEDSSHFGPLAMVPVIEPETDVFASVGAAFALSERLSRVAVLRMTPDTLAARVGDEPLVPPRTPGALAPGSLTMRGRWERARAAAAAAVPPHLPGVRVTLPAVEAPAGEPERFADRGFSRGLCPHCPYHALFALLAERDMHPACDAGCSLLAMNPPYGIGVASYGLGSAVGVGAKSTGVALIGDYALIHSGINALIDVYEKGTPLLCIVLANSRMGMVGGHEAPDVLRYIGWTGPIVCDAADTAVLRRLFLPANRPVTIIVRGICPGGESHEHVEC</sequence>
<dbReference type="InterPro" id="IPR029061">
    <property type="entry name" value="THDP-binding"/>
</dbReference>
<dbReference type="EMBL" id="JABXWR010000001">
    <property type="protein sequence ID" value="NVO66572.1"/>
    <property type="molecule type" value="Genomic_DNA"/>
</dbReference>
<dbReference type="Gene3D" id="3.40.50.970">
    <property type="match status" value="2"/>
</dbReference>
<organism evidence="3 4">
    <name type="scientific">Methanofollis tationis</name>
    <dbReference type="NCBI Taxonomy" id="81417"/>
    <lineage>
        <taxon>Archaea</taxon>
        <taxon>Methanobacteriati</taxon>
        <taxon>Methanobacteriota</taxon>
        <taxon>Stenosarchaea group</taxon>
        <taxon>Methanomicrobia</taxon>
        <taxon>Methanomicrobiales</taxon>
        <taxon>Methanomicrobiaceae</taxon>
        <taxon>Methanofollis</taxon>
    </lineage>
</organism>
<dbReference type="Pfam" id="PF02775">
    <property type="entry name" value="TPP_enzyme_C"/>
    <property type="match status" value="1"/>
</dbReference>
<dbReference type="CDD" id="cd07034">
    <property type="entry name" value="TPP_PYR_PFOR_IOR-alpha_like"/>
    <property type="match status" value="1"/>
</dbReference>
<evidence type="ECO:0000259" key="2">
    <source>
        <dbReference type="Pfam" id="PF02775"/>
    </source>
</evidence>
<evidence type="ECO:0000313" key="4">
    <source>
        <dbReference type="Proteomes" id="UP000570823"/>
    </source>
</evidence>
<reference evidence="3 4" key="1">
    <citation type="submission" date="2020-06" db="EMBL/GenBank/DDBJ databases">
        <title>Methanofollis fontis sp. nov., a methanogen isolated from marine sediments near a cold seep at Four-Way Closure Ridge offshore southwestern Taiwan.</title>
        <authorList>
            <person name="Chen S.-C."/>
            <person name="Teng N.-H."/>
            <person name="Lin Y.-S."/>
            <person name="Lai M.-C."/>
            <person name="Chen H.-H."/>
            <person name="Wang C.-C."/>
        </authorList>
    </citation>
    <scope>NUCLEOTIDE SEQUENCE [LARGE SCALE GENOMIC DNA]</scope>
    <source>
        <strain evidence="3 4">DSM 2702</strain>
    </source>
</reference>
<gene>
    <name evidence="3" type="ORF">HWN36_04445</name>
</gene>
<dbReference type="AlphaFoldDB" id="A0A7K4HN44"/>
<accession>A0A7K4HN44</accession>
<dbReference type="Proteomes" id="UP000570823">
    <property type="component" value="Unassembled WGS sequence"/>
</dbReference>
<proteinExistence type="predicted"/>
<keyword evidence="4" id="KW-1185">Reference proteome</keyword>